<organism evidence="2 3">
    <name type="scientific">Candidatus Ornithobacterium hominis</name>
    <dbReference type="NCBI Taxonomy" id="2497989"/>
    <lineage>
        <taxon>Bacteria</taxon>
        <taxon>Pseudomonadati</taxon>
        <taxon>Bacteroidota</taxon>
        <taxon>Flavobacteriia</taxon>
        <taxon>Flavobacteriales</taxon>
        <taxon>Weeksellaceae</taxon>
        <taxon>Ornithobacterium</taxon>
    </lineage>
</organism>
<dbReference type="InterPro" id="IPR010982">
    <property type="entry name" value="Lambda_DNA-bd_dom_sf"/>
</dbReference>
<dbReference type="SUPFAM" id="SSF47413">
    <property type="entry name" value="lambda repressor-like DNA-binding domains"/>
    <property type="match status" value="1"/>
</dbReference>
<evidence type="ECO:0000313" key="3">
    <source>
        <dbReference type="Proteomes" id="UP000262142"/>
    </source>
</evidence>
<proteinExistence type="predicted"/>
<evidence type="ECO:0000259" key="1">
    <source>
        <dbReference type="PROSITE" id="PS50943"/>
    </source>
</evidence>
<gene>
    <name evidence="2" type="ORF">SAMEA104719789_01103</name>
</gene>
<dbReference type="RefSeq" id="WP_119059407.1">
    <property type="nucleotide sequence ID" value="NZ_UNSC01000004.1"/>
</dbReference>
<feature type="domain" description="HTH cro/C1-type" evidence="1">
    <location>
        <begin position="7"/>
        <end position="62"/>
    </location>
</feature>
<evidence type="ECO:0000313" key="2">
    <source>
        <dbReference type="EMBL" id="SZD72992.1"/>
    </source>
</evidence>
<keyword evidence="3" id="KW-1185">Reference proteome</keyword>
<reference evidence="2 3" key="1">
    <citation type="submission" date="2018-09" db="EMBL/GenBank/DDBJ databases">
        <authorList>
            <consortium name="Pathogen Informatics"/>
        </authorList>
    </citation>
    <scope>NUCLEOTIDE SEQUENCE [LARGE SCALE GENOMIC DNA]</scope>
    <source>
        <strain evidence="2 3">OH-22767</strain>
    </source>
</reference>
<dbReference type="Proteomes" id="UP000262142">
    <property type="component" value="Unassembled WGS sequence"/>
</dbReference>
<dbReference type="GO" id="GO:0003677">
    <property type="term" value="F:DNA binding"/>
    <property type="evidence" value="ECO:0007669"/>
    <property type="project" value="InterPro"/>
</dbReference>
<protein>
    <submittedName>
        <fullName evidence="2">Addiction module antidote protein, HigA family</fullName>
    </submittedName>
</protein>
<dbReference type="PROSITE" id="PS50943">
    <property type="entry name" value="HTH_CROC1"/>
    <property type="match status" value="1"/>
</dbReference>
<sequence length="151" mass="17456">MKPKKILESILEVYNINATELAEKIEVQRSGLSHIMTGRNNLSLDFIVKIKNTFPELRWDFLIHGKLPMFERDERKEENHSSKMNENNDLFQEKHGVGNSSPSLFDEIGEEVLQKIQPEKGEISKGLKKIEQIVIFYTDGSFTAYQDNSLQ</sequence>
<dbReference type="InterPro" id="IPR001387">
    <property type="entry name" value="Cro/C1-type_HTH"/>
</dbReference>
<name>A0A383TZA5_9FLAO</name>
<dbReference type="EMBL" id="UNSC01000004">
    <property type="protein sequence ID" value="SZD72992.1"/>
    <property type="molecule type" value="Genomic_DNA"/>
</dbReference>
<dbReference type="Gene3D" id="1.10.260.40">
    <property type="entry name" value="lambda repressor-like DNA-binding domains"/>
    <property type="match status" value="1"/>
</dbReference>
<dbReference type="OrthoDB" id="1034290at2"/>
<accession>A0A383TZA5</accession>
<dbReference type="AlphaFoldDB" id="A0A383TZA5"/>